<dbReference type="PANTHER" id="PTHR11895">
    <property type="entry name" value="TRANSAMIDASE"/>
    <property type="match status" value="1"/>
</dbReference>
<feature type="domain" description="Amidase" evidence="2">
    <location>
        <begin position="25"/>
        <end position="451"/>
    </location>
</feature>
<dbReference type="PANTHER" id="PTHR11895:SF7">
    <property type="entry name" value="GLUTAMYL-TRNA(GLN) AMIDOTRANSFERASE SUBUNIT A, MITOCHONDRIAL"/>
    <property type="match status" value="1"/>
</dbReference>
<dbReference type="InterPro" id="IPR023631">
    <property type="entry name" value="Amidase_dom"/>
</dbReference>
<organism evidence="3 4">
    <name type="scientific">Nocardioides piscis</name>
    <dbReference type="NCBI Taxonomy" id="2714938"/>
    <lineage>
        <taxon>Bacteria</taxon>
        <taxon>Bacillati</taxon>
        <taxon>Actinomycetota</taxon>
        <taxon>Actinomycetes</taxon>
        <taxon>Propionibacteriales</taxon>
        <taxon>Nocardioidaceae</taxon>
        <taxon>Nocardioides</taxon>
    </lineage>
</organism>
<dbReference type="KEGG" id="npi:G7071_12730"/>
<keyword evidence="4" id="KW-1185">Reference proteome</keyword>
<evidence type="ECO:0000313" key="4">
    <source>
        <dbReference type="Proteomes" id="UP000502035"/>
    </source>
</evidence>
<dbReference type="RefSeq" id="WP_166319342.1">
    <property type="nucleotide sequence ID" value="NZ_CP049866.1"/>
</dbReference>
<proteinExistence type="inferred from homology"/>
<dbReference type="Gene3D" id="3.90.1300.10">
    <property type="entry name" value="Amidase signature (AS) domain"/>
    <property type="match status" value="1"/>
</dbReference>
<dbReference type="EMBL" id="CP049866">
    <property type="protein sequence ID" value="QIK76166.1"/>
    <property type="molecule type" value="Genomic_DNA"/>
</dbReference>
<reference evidence="3 4" key="1">
    <citation type="submission" date="2020-03" db="EMBL/GenBank/DDBJ databases">
        <title>Nocardioides sp. nov., isolated from fish.</title>
        <authorList>
            <person name="Hyun D.-W."/>
            <person name="Bae J.-W."/>
        </authorList>
    </citation>
    <scope>NUCLEOTIDE SEQUENCE [LARGE SCALE GENOMIC DNA]</scope>
    <source>
        <strain evidence="3 4">HDW12A</strain>
    </source>
</reference>
<evidence type="ECO:0000313" key="3">
    <source>
        <dbReference type="EMBL" id="QIK76166.1"/>
    </source>
</evidence>
<dbReference type="AlphaFoldDB" id="A0A6G7YHM1"/>
<dbReference type="InterPro" id="IPR020556">
    <property type="entry name" value="Amidase_CS"/>
</dbReference>
<sequence length="470" mass="49102">MSDWQDLDAVGLAADVRAGRLSARESVETAIQRIEQLDPRLNVMVGQRFEEALGDVDRGLPDGPLTGVPTLVKSLGADVAGLPTTRGSRLFADRVAAADSELVRRYRASGMVVLGTTNTPELGLNASTESALHGPALNPWRETHSTGGSSGGSAAAVASAMVPVAHANDGGGSIRIPASMCGLFGLKPSRGRISPAPYPATLAAITSHQHAVTRTVRDSALLLDVSAGPLAGDAYGIASPASTFSDAVDRDPGRLRVGLMTSLTNGPDTHLDCVAAAELGARLLESLGHEVVVLRPSWDSAAVQASSGVLMGSAVVAAVDERLGELGRDLRDDDLEPFTRLLLDHYRTVSGADVVRALQGAQAIGWQIGRLFDEVDVLLTPTLCRPTPELGYLDTQDPAAMYERAIQYSGWTSTFNVTGMPAMSLPLAQDAAGLPLGVQVVADHAREELLLSLAGQVEAAAPWQRIAPLA</sequence>
<accession>A0A6G7YHM1</accession>
<protein>
    <submittedName>
        <fullName evidence="3">Amidase</fullName>
    </submittedName>
</protein>
<dbReference type="PROSITE" id="PS00571">
    <property type="entry name" value="AMIDASES"/>
    <property type="match status" value="1"/>
</dbReference>
<evidence type="ECO:0000259" key="2">
    <source>
        <dbReference type="Pfam" id="PF01425"/>
    </source>
</evidence>
<evidence type="ECO:0000256" key="1">
    <source>
        <dbReference type="ARBA" id="ARBA00009199"/>
    </source>
</evidence>
<comment type="similarity">
    <text evidence="1">Belongs to the amidase family.</text>
</comment>
<dbReference type="SUPFAM" id="SSF75304">
    <property type="entry name" value="Amidase signature (AS) enzymes"/>
    <property type="match status" value="1"/>
</dbReference>
<gene>
    <name evidence="3" type="ORF">G7071_12730</name>
</gene>
<name>A0A6G7YHM1_9ACTN</name>
<dbReference type="InterPro" id="IPR000120">
    <property type="entry name" value="Amidase"/>
</dbReference>
<dbReference type="Pfam" id="PF01425">
    <property type="entry name" value="Amidase"/>
    <property type="match status" value="1"/>
</dbReference>
<dbReference type="GO" id="GO:0003824">
    <property type="term" value="F:catalytic activity"/>
    <property type="evidence" value="ECO:0007669"/>
    <property type="project" value="InterPro"/>
</dbReference>
<dbReference type="InterPro" id="IPR036928">
    <property type="entry name" value="AS_sf"/>
</dbReference>
<dbReference type="Proteomes" id="UP000502035">
    <property type="component" value="Chromosome"/>
</dbReference>